<name>A0AA97DCJ8_9FIRM</name>
<dbReference type="InterPro" id="IPR050490">
    <property type="entry name" value="Bact_solute-bd_prot1"/>
</dbReference>
<proteinExistence type="predicted"/>
<dbReference type="EMBL" id="CP135996">
    <property type="protein sequence ID" value="WOC33127.1"/>
    <property type="molecule type" value="Genomic_DNA"/>
</dbReference>
<gene>
    <name evidence="2" type="ORF">PXC00_04410</name>
</gene>
<keyword evidence="1" id="KW-0732">Signal</keyword>
<reference evidence="2" key="2">
    <citation type="submission" date="2024-06" db="EMBL/GenBank/DDBJ databases">
        <title>Caproicibacterium argilliputei sp. nov, a novel caproic acid producing anaerobic bacterium isolated from pit mud.</title>
        <authorList>
            <person name="Xia S."/>
        </authorList>
    </citation>
    <scope>NUCLEOTIDE SEQUENCE</scope>
    <source>
        <strain evidence="2">ZCY20-5</strain>
    </source>
</reference>
<evidence type="ECO:0000256" key="1">
    <source>
        <dbReference type="SAM" id="SignalP"/>
    </source>
</evidence>
<evidence type="ECO:0000313" key="3">
    <source>
        <dbReference type="Proteomes" id="UP001300604"/>
    </source>
</evidence>
<dbReference type="PROSITE" id="PS51257">
    <property type="entry name" value="PROKAR_LIPOPROTEIN"/>
    <property type="match status" value="1"/>
</dbReference>
<dbReference type="PANTHER" id="PTHR43649">
    <property type="entry name" value="ARABINOSE-BINDING PROTEIN-RELATED"/>
    <property type="match status" value="1"/>
</dbReference>
<evidence type="ECO:0000313" key="2">
    <source>
        <dbReference type="EMBL" id="WOC33127.1"/>
    </source>
</evidence>
<dbReference type="AlphaFoldDB" id="A0AA97DCJ8"/>
<dbReference type="RefSeq" id="WP_275844350.1">
    <property type="nucleotide sequence ID" value="NZ_CP135996.1"/>
</dbReference>
<keyword evidence="3" id="KW-1185">Reference proteome</keyword>
<protein>
    <submittedName>
        <fullName evidence="2">Extracellular solute-binding protein</fullName>
    </submittedName>
</protein>
<accession>A0AA97DCJ8</accession>
<dbReference type="InterPro" id="IPR006059">
    <property type="entry name" value="SBP"/>
</dbReference>
<reference evidence="2" key="1">
    <citation type="submission" date="2023-09" db="EMBL/GenBank/DDBJ databases">
        <authorList>
            <person name="Zeng C."/>
        </authorList>
    </citation>
    <scope>NUCLEOTIDE SEQUENCE</scope>
    <source>
        <strain evidence="2">ZCY20-5</strain>
    </source>
</reference>
<dbReference type="Pfam" id="PF01547">
    <property type="entry name" value="SBP_bac_1"/>
    <property type="match status" value="1"/>
</dbReference>
<feature type="signal peptide" evidence="1">
    <location>
        <begin position="1"/>
        <end position="24"/>
    </location>
</feature>
<feature type="chain" id="PRO_5041652263" evidence="1">
    <location>
        <begin position="25"/>
        <end position="454"/>
    </location>
</feature>
<dbReference type="PANTHER" id="PTHR43649:SF12">
    <property type="entry name" value="DIACETYLCHITOBIOSE BINDING PROTEIN DASA"/>
    <property type="match status" value="1"/>
</dbReference>
<sequence length="454" mass="48462">MKQSKWNRMTALALTAALAVGSLAGCSGSGSSSSTGAASASGAAASSSGSSAEKVTIKLALWDKDKTTYIQPLLNAYTKKHPNVSFNAVDLGASDYNTALSTQLAGGSSDFDVVSVKDIPSYCSMAKAGQLEDLTDTIQKNNLKDDDFGGVLSQMKYTDGKTYAIPFRNDFWVIFYNKKIFSSKGVQPSNDLTFDQYNEMAKKLTSGSGSSKVYGDYFHTWRSTVQMFGILDGKNTILNGLEGKDYTFLKPYYEAVLKQQEDGTCMDYATAKSSSIHYSDIFENGQAAMINIGAWFIPTLINDAKNGKADAVKDNWGIMKYPHPAGVKAGTTIGTLTSMAVPTSAPNKAVAEDFVAFAAGADGAQVLAENGSFPAYQNDTVTATLKKMSGFPADDKTSADALNVEKAYLEFPVTTNASELESRLNDSHDAIMTKSVSVDQGLAQMKSDAEALKS</sequence>
<organism evidence="2 3">
    <name type="scientific">Caproicibacterium argilliputei</name>
    <dbReference type="NCBI Taxonomy" id="3030016"/>
    <lineage>
        <taxon>Bacteria</taxon>
        <taxon>Bacillati</taxon>
        <taxon>Bacillota</taxon>
        <taxon>Clostridia</taxon>
        <taxon>Eubacteriales</taxon>
        <taxon>Oscillospiraceae</taxon>
        <taxon>Caproicibacterium</taxon>
    </lineage>
</organism>
<dbReference type="KEGG" id="carl:PXC00_04410"/>
<dbReference type="Gene3D" id="3.40.190.10">
    <property type="entry name" value="Periplasmic binding protein-like II"/>
    <property type="match status" value="1"/>
</dbReference>
<dbReference type="Proteomes" id="UP001300604">
    <property type="component" value="Chromosome"/>
</dbReference>
<dbReference type="SUPFAM" id="SSF53850">
    <property type="entry name" value="Periplasmic binding protein-like II"/>
    <property type="match status" value="1"/>
</dbReference>